<sequence length="533" mass="57312">MRAKKLSAVGLAAIGVVAVLSISGCQAPSTNDGDVGKERLVVNVPTAPTTLDPAAGCSMYYDTAIGSNVYSSLTRFGTREAPGGFQEMDPSVVEPYIAESWVISDDGTEYTFQLRDDVTFPSGEPLNAEAVKYSFDRLLTMGMCGAYPAEDGSPGIIQDITVDDEYSLTITLEKPSANMLAAWTSTPMIVDPSVVEENGGYAEGEINEWMASNVAGVGPFLLDSYRPNERAVLVRNPDFPLQPETDEIVINFVSSPATLLLQAQNGTADVTLGLAKQAANSLEDDSKLTVVASESTLALQIGLNNERAPFDNAKFREALSLAIPYEEVLKSVAYGYGTPYYGPIQPAMPFFNAELSAPREYDIEKAKQLIAESGVTVPVDMELVITQGQASDKQLAAVAQSEWAQLGVNVSVKELSAPDYTTATQGHTVDAYIRLTGPAGADPGYYLAYDMVCGVSFNLSGICVEGADELLAQARMASDDETRQKLYDEITTLWTAQSPKITVFGDQYVAVLSADVTDYEYSNSLRMSNWAKK</sequence>
<evidence type="ECO:0000256" key="2">
    <source>
        <dbReference type="ARBA" id="ARBA00005695"/>
    </source>
</evidence>
<accession>A0A7Y9ETL2</accession>
<dbReference type="AlphaFoldDB" id="A0A7Y9ETL2"/>
<dbReference type="GO" id="GO:1904680">
    <property type="term" value="F:peptide transmembrane transporter activity"/>
    <property type="evidence" value="ECO:0007669"/>
    <property type="project" value="TreeGrafter"/>
</dbReference>
<evidence type="ECO:0000256" key="3">
    <source>
        <dbReference type="ARBA" id="ARBA00022448"/>
    </source>
</evidence>
<organism evidence="7 8">
    <name type="scientific">Microbacterium pseudoresistens</name>
    <dbReference type="NCBI Taxonomy" id="640634"/>
    <lineage>
        <taxon>Bacteria</taxon>
        <taxon>Bacillati</taxon>
        <taxon>Actinomycetota</taxon>
        <taxon>Actinomycetes</taxon>
        <taxon>Micrococcales</taxon>
        <taxon>Microbacteriaceae</taxon>
        <taxon>Microbacterium</taxon>
    </lineage>
</organism>
<dbReference type="GO" id="GO:0042597">
    <property type="term" value="C:periplasmic space"/>
    <property type="evidence" value="ECO:0007669"/>
    <property type="project" value="UniProtKB-ARBA"/>
</dbReference>
<dbReference type="Pfam" id="PF00496">
    <property type="entry name" value="SBP_bac_5"/>
    <property type="match status" value="1"/>
</dbReference>
<evidence type="ECO:0000256" key="1">
    <source>
        <dbReference type="ARBA" id="ARBA00004196"/>
    </source>
</evidence>
<dbReference type="PIRSF" id="PIRSF002741">
    <property type="entry name" value="MppA"/>
    <property type="match status" value="1"/>
</dbReference>
<keyword evidence="4 5" id="KW-0732">Signal</keyword>
<dbReference type="CDD" id="cd08512">
    <property type="entry name" value="PBP2_NikA_DppA_OppA_like_7"/>
    <property type="match status" value="1"/>
</dbReference>
<evidence type="ECO:0000256" key="5">
    <source>
        <dbReference type="SAM" id="SignalP"/>
    </source>
</evidence>
<dbReference type="GO" id="GO:0043190">
    <property type="term" value="C:ATP-binding cassette (ABC) transporter complex"/>
    <property type="evidence" value="ECO:0007669"/>
    <property type="project" value="InterPro"/>
</dbReference>
<comment type="similarity">
    <text evidence="2">Belongs to the bacterial solute-binding protein 5 family.</text>
</comment>
<dbReference type="EMBL" id="JACCBH010000001">
    <property type="protein sequence ID" value="NYD53715.1"/>
    <property type="molecule type" value="Genomic_DNA"/>
</dbReference>
<keyword evidence="8" id="KW-1185">Reference proteome</keyword>
<comment type="caution">
    <text evidence="7">The sequence shown here is derived from an EMBL/GenBank/DDBJ whole genome shotgun (WGS) entry which is preliminary data.</text>
</comment>
<evidence type="ECO:0000313" key="7">
    <source>
        <dbReference type="EMBL" id="NYD53715.1"/>
    </source>
</evidence>
<dbReference type="InterPro" id="IPR000914">
    <property type="entry name" value="SBP_5_dom"/>
</dbReference>
<dbReference type="GO" id="GO:0015833">
    <property type="term" value="P:peptide transport"/>
    <property type="evidence" value="ECO:0007669"/>
    <property type="project" value="TreeGrafter"/>
</dbReference>
<feature type="chain" id="PRO_5030829612" evidence="5">
    <location>
        <begin position="28"/>
        <end position="533"/>
    </location>
</feature>
<feature type="domain" description="Solute-binding protein family 5" evidence="6">
    <location>
        <begin position="93"/>
        <end position="449"/>
    </location>
</feature>
<proteinExistence type="inferred from homology"/>
<dbReference type="Gene3D" id="3.10.105.10">
    <property type="entry name" value="Dipeptide-binding Protein, Domain 3"/>
    <property type="match status" value="1"/>
</dbReference>
<protein>
    <submittedName>
        <fullName evidence="7">Peptide/nickel transport system substrate-binding protein</fullName>
    </submittedName>
</protein>
<dbReference type="PANTHER" id="PTHR30290">
    <property type="entry name" value="PERIPLASMIC BINDING COMPONENT OF ABC TRANSPORTER"/>
    <property type="match status" value="1"/>
</dbReference>
<feature type="signal peptide" evidence="5">
    <location>
        <begin position="1"/>
        <end position="27"/>
    </location>
</feature>
<evidence type="ECO:0000313" key="8">
    <source>
        <dbReference type="Proteomes" id="UP000552045"/>
    </source>
</evidence>
<reference evidence="7 8" key="1">
    <citation type="submission" date="2020-07" db="EMBL/GenBank/DDBJ databases">
        <title>Sequencing the genomes of 1000 actinobacteria strains.</title>
        <authorList>
            <person name="Klenk H.-P."/>
        </authorList>
    </citation>
    <scope>NUCLEOTIDE SEQUENCE [LARGE SCALE GENOMIC DNA]</scope>
    <source>
        <strain evidence="7 8">DSM 22185</strain>
    </source>
</reference>
<dbReference type="PROSITE" id="PS51257">
    <property type="entry name" value="PROKAR_LIPOPROTEIN"/>
    <property type="match status" value="1"/>
</dbReference>
<dbReference type="SUPFAM" id="SSF53850">
    <property type="entry name" value="Periplasmic binding protein-like II"/>
    <property type="match status" value="1"/>
</dbReference>
<dbReference type="RefSeq" id="WP_179431486.1">
    <property type="nucleotide sequence ID" value="NZ_BAABLC010000007.1"/>
</dbReference>
<name>A0A7Y9ETL2_9MICO</name>
<comment type="subcellular location">
    <subcellularLocation>
        <location evidence="1">Cell envelope</location>
    </subcellularLocation>
</comment>
<dbReference type="PANTHER" id="PTHR30290:SF10">
    <property type="entry name" value="PERIPLASMIC OLIGOPEPTIDE-BINDING PROTEIN-RELATED"/>
    <property type="match status" value="1"/>
</dbReference>
<dbReference type="InterPro" id="IPR030678">
    <property type="entry name" value="Peptide/Ni-bd"/>
</dbReference>
<dbReference type="Proteomes" id="UP000552045">
    <property type="component" value="Unassembled WGS sequence"/>
</dbReference>
<dbReference type="GO" id="GO:0030313">
    <property type="term" value="C:cell envelope"/>
    <property type="evidence" value="ECO:0007669"/>
    <property type="project" value="UniProtKB-SubCell"/>
</dbReference>
<evidence type="ECO:0000259" key="6">
    <source>
        <dbReference type="Pfam" id="PF00496"/>
    </source>
</evidence>
<dbReference type="InterPro" id="IPR039424">
    <property type="entry name" value="SBP_5"/>
</dbReference>
<dbReference type="Gene3D" id="3.40.190.10">
    <property type="entry name" value="Periplasmic binding protein-like II"/>
    <property type="match status" value="1"/>
</dbReference>
<evidence type="ECO:0000256" key="4">
    <source>
        <dbReference type="ARBA" id="ARBA00022729"/>
    </source>
</evidence>
<gene>
    <name evidence="7" type="ORF">BKA02_000770</name>
</gene>
<keyword evidence="3" id="KW-0813">Transport</keyword>